<evidence type="ECO:0000256" key="1">
    <source>
        <dbReference type="ARBA" id="ARBA00000085"/>
    </source>
</evidence>
<feature type="transmembrane region" description="Helical" evidence="9">
    <location>
        <begin position="138"/>
        <end position="163"/>
    </location>
</feature>
<gene>
    <name evidence="12" type="ORF">J2S42_002848</name>
</gene>
<dbReference type="InterPro" id="IPR036890">
    <property type="entry name" value="HATPase_C_sf"/>
</dbReference>
<dbReference type="EMBL" id="JAUSUZ010000001">
    <property type="protein sequence ID" value="MDQ0366179.1"/>
    <property type="molecule type" value="Genomic_DNA"/>
</dbReference>
<dbReference type="PANTHER" id="PTHR24421:SF10">
    <property type="entry name" value="NITRATE_NITRITE SENSOR PROTEIN NARQ"/>
    <property type="match status" value="1"/>
</dbReference>
<name>A0AAE3VZR0_9ACTN</name>
<keyword evidence="9" id="KW-0812">Transmembrane</keyword>
<keyword evidence="4" id="KW-0808">Transferase</keyword>
<dbReference type="Pfam" id="PF07730">
    <property type="entry name" value="HisKA_3"/>
    <property type="match status" value="1"/>
</dbReference>
<evidence type="ECO:0000313" key="12">
    <source>
        <dbReference type="EMBL" id="MDQ0366179.1"/>
    </source>
</evidence>
<sequence>MRIWSAVVASARLVWGLAVGALTAVATLAGLAAGGIVLAPALAWPSAREASMHRLARTVLRLAEFERHRLYRLFGDTEAKTYRGYGPERALAYLGVRWPVGLLGGGILLLFLYGAGTIVFFVWYWLTGRYPDNIPPSPWIITYLAVACGFALFLGVQGLIGVVRLERNVARRFLGPTPADLLRMRIEQLSATRADVVAAVDAERRRIERDLHDGVQQRLVALGMLLGRARRSGAAGDGAKSADLLAQAHAESREILDELREVAWRVYPAALDTLGLKDALAGVAERAPIPVTVRYDVPDAPPAPVVTAAYFVVSEAVTNAVKHASASRIEIVVTRERKTMTVRVSDDGGGGADPAGAGLTGLARRVAALDGRFAVISPVGGPTEVRVVLPCG</sequence>
<keyword evidence="5" id="KW-0547">Nucleotide-binding</keyword>
<dbReference type="GO" id="GO:0000155">
    <property type="term" value="F:phosphorelay sensor kinase activity"/>
    <property type="evidence" value="ECO:0007669"/>
    <property type="project" value="InterPro"/>
</dbReference>
<dbReference type="Pfam" id="PF02518">
    <property type="entry name" value="HATPase_c"/>
    <property type="match status" value="1"/>
</dbReference>
<dbReference type="AlphaFoldDB" id="A0AAE3VZR0"/>
<dbReference type="InterPro" id="IPR011712">
    <property type="entry name" value="Sig_transdc_His_kin_sub3_dim/P"/>
</dbReference>
<evidence type="ECO:0000256" key="2">
    <source>
        <dbReference type="ARBA" id="ARBA00012438"/>
    </source>
</evidence>
<dbReference type="Proteomes" id="UP001240236">
    <property type="component" value="Unassembled WGS sequence"/>
</dbReference>
<organism evidence="12 13">
    <name type="scientific">Catenuloplanes indicus</name>
    <dbReference type="NCBI Taxonomy" id="137267"/>
    <lineage>
        <taxon>Bacteria</taxon>
        <taxon>Bacillati</taxon>
        <taxon>Actinomycetota</taxon>
        <taxon>Actinomycetes</taxon>
        <taxon>Micromonosporales</taxon>
        <taxon>Micromonosporaceae</taxon>
        <taxon>Catenuloplanes</taxon>
    </lineage>
</organism>
<dbReference type="RefSeq" id="WP_307239321.1">
    <property type="nucleotide sequence ID" value="NZ_JAUSUZ010000001.1"/>
</dbReference>
<evidence type="ECO:0000256" key="4">
    <source>
        <dbReference type="ARBA" id="ARBA00022679"/>
    </source>
</evidence>
<dbReference type="GO" id="GO:0005524">
    <property type="term" value="F:ATP binding"/>
    <property type="evidence" value="ECO:0007669"/>
    <property type="project" value="UniProtKB-KW"/>
</dbReference>
<accession>A0AAE3VZR0</accession>
<dbReference type="Gene3D" id="1.20.5.1930">
    <property type="match status" value="1"/>
</dbReference>
<dbReference type="SUPFAM" id="SSF55874">
    <property type="entry name" value="ATPase domain of HSP90 chaperone/DNA topoisomerase II/histidine kinase"/>
    <property type="match status" value="1"/>
</dbReference>
<evidence type="ECO:0000256" key="6">
    <source>
        <dbReference type="ARBA" id="ARBA00022777"/>
    </source>
</evidence>
<evidence type="ECO:0000313" key="13">
    <source>
        <dbReference type="Proteomes" id="UP001240236"/>
    </source>
</evidence>
<evidence type="ECO:0000256" key="5">
    <source>
        <dbReference type="ARBA" id="ARBA00022741"/>
    </source>
</evidence>
<keyword evidence="8" id="KW-0902">Two-component regulatory system</keyword>
<dbReference type="InterPro" id="IPR050482">
    <property type="entry name" value="Sensor_HK_TwoCompSys"/>
</dbReference>
<feature type="domain" description="Signal transduction histidine kinase subgroup 3 dimerisation and phosphoacceptor" evidence="11">
    <location>
        <begin position="203"/>
        <end position="270"/>
    </location>
</feature>
<reference evidence="12 13" key="1">
    <citation type="submission" date="2023-07" db="EMBL/GenBank/DDBJ databases">
        <title>Sequencing the genomes of 1000 actinobacteria strains.</title>
        <authorList>
            <person name="Klenk H.-P."/>
        </authorList>
    </citation>
    <scope>NUCLEOTIDE SEQUENCE [LARGE SCALE GENOMIC DNA]</scope>
    <source>
        <strain evidence="12 13">DSM 44709</strain>
    </source>
</reference>
<evidence type="ECO:0000259" key="10">
    <source>
        <dbReference type="Pfam" id="PF02518"/>
    </source>
</evidence>
<keyword evidence="3" id="KW-0597">Phosphoprotein</keyword>
<dbReference type="GO" id="GO:0046983">
    <property type="term" value="F:protein dimerization activity"/>
    <property type="evidence" value="ECO:0007669"/>
    <property type="project" value="InterPro"/>
</dbReference>
<comment type="caution">
    <text evidence="12">The sequence shown here is derived from an EMBL/GenBank/DDBJ whole genome shotgun (WGS) entry which is preliminary data.</text>
</comment>
<evidence type="ECO:0000256" key="3">
    <source>
        <dbReference type="ARBA" id="ARBA00022553"/>
    </source>
</evidence>
<dbReference type="GO" id="GO:0016020">
    <property type="term" value="C:membrane"/>
    <property type="evidence" value="ECO:0007669"/>
    <property type="project" value="InterPro"/>
</dbReference>
<keyword evidence="9" id="KW-1133">Transmembrane helix</keyword>
<feature type="transmembrane region" description="Helical" evidence="9">
    <location>
        <begin position="100"/>
        <end position="126"/>
    </location>
</feature>
<proteinExistence type="predicted"/>
<dbReference type="InterPro" id="IPR003594">
    <property type="entry name" value="HATPase_dom"/>
</dbReference>
<keyword evidence="13" id="KW-1185">Reference proteome</keyword>
<dbReference type="PANTHER" id="PTHR24421">
    <property type="entry name" value="NITRATE/NITRITE SENSOR PROTEIN NARX-RELATED"/>
    <property type="match status" value="1"/>
</dbReference>
<dbReference type="Gene3D" id="3.30.565.10">
    <property type="entry name" value="Histidine kinase-like ATPase, C-terminal domain"/>
    <property type="match status" value="1"/>
</dbReference>
<evidence type="ECO:0000256" key="7">
    <source>
        <dbReference type="ARBA" id="ARBA00022840"/>
    </source>
</evidence>
<dbReference type="EC" id="2.7.13.3" evidence="2"/>
<evidence type="ECO:0000256" key="9">
    <source>
        <dbReference type="SAM" id="Phobius"/>
    </source>
</evidence>
<evidence type="ECO:0000256" key="8">
    <source>
        <dbReference type="ARBA" id="ARBA00023012"/>
    </source>
</evidence>
<comment type="catalytic activity">
    <reaction evidence="1">
        <text>ATP + protein L-histidine = ADP + protein N-phospho-L-histidine.</text>
        <dbReference type="EC" id="2.7.13.3"/>
    </reaction>
</comment>
<protein>
    <recommendedName>
        <fullName evidence="2">histidine kinase</fullName>
        <ecNumber evidence="2">2.7.13.3</ecNumber>
    </recommendedName>
</protein>
<keyword evidence="7" id="KW-0067">ATP-binding</keyword>
<keyword evidence="6 12" id="KW-0418">Kinase</keyword>
<keyword evidence="9" id="KW-0472">Membrane</keyword>
<feature type="domain" description="Histidine kinase/HSP90-like ATPase" evidence="10">
    <location>
        <begin position="309"/>
        <end position="390"/>
    </location>
</feature>
<evidence type="ECO:0000259" key="11">
    <source>
        <dbReference type="Pfam" id="PF07730"/>
    </source>
</evidence>